<reference evidence="1 4" key="2">
    <citation type="submission" date="2017-12" db="EMBL/GenBank/DDBJ databases">
        <title>Pharmacopeia of the Arctic Ocean.</title>
        <authorList>
            <person name="Collins E."/>
            <person name="Ducluzeau A.-L."/>
        </authorList>
    </citation>
    <scope>NUCLEOTIDE SEQUENCE [LARGE SCALE GENOMIC DNA]</scope>
    <source>
        <strain evidence="1 4">DSM 23325</strain>
    </source>
</reference>
<dbReference type="STRING" id="748909.SAMN05192575_1121"/>
<dbReference type="AlphaFoldDB" id="A0A1I1AY46"/>
<name>A0A1I1AY46_9ACTN</name>
<organism evidence="2 3">
    <name type="scientific">Nocardioides alpinus</name>
    <dbReference type="NCBI Taxonomy" id="748909"/>
    <lineage>
        <taxon>Bacteria</taxon>
        <taxon>Bacillati</taxon>
        <taxon>Actinomycetota</taxon>
        <taxon>Actinomycetes</taxon>
        <taxon>Propionibacteriales</taxon>
        <taxon>Nocardioidaceae</taxon>
        <taxon>Nocardioides</taxon>
    </lineage>
</organism>
<reference evidence="2" key="1">
    <citation type="submission" date="2016-10" db="EMBL/GenBank/DDBJ databases">
        <authorList>
            <person name="de Groot N.N."/>
        </authorList>
    </citation>
    <scope>NUCLEOTIDE SEQUENCE [LARGE SCALE GENOMIC DNA]</scope>
    <source>
        <strain evidence="2">CGMCC 1.10697</strain>
    </source>
</reference>
<accession>A0A1I1AY46</accession>
<dbReference type="OrthoDB" id="1779644at2"/>
<evidence type="ECO:0000313" key="4">
    <source>
        <dbReference type="Proteomes" id="UP000233565"/>
    </source>
</evidence>
<dbReference type="EMBL" id="FOKC01000012">
    <property type="protein sequence ID" value="SFB43004.1"/>
    <property type="molecule type" value="Genomic_DNA"/>
</dbReference>
<dbReference type="Proteomes" id="UP000199113">
    <property type="component" value="Unassembled WGS sequence"/>
</dbReference>
<evidence type="ECO:0000313" key="2">
    <source>
        <dbReference type="EMBL" id="SFB43004.1"/>
    </source>
</evidence>
<keyword evidence="4" id="KW-1185">Reference proteome</keyword>
<dbReference type="Proteomes" id="UP000233565">
    <property type="component" value="Unassembled WGS sequence"/>
</dbReference>
<evidence type="ECO:0000313" key="1">
    <source>
        <dbReference type="EMBL" id="PKH41480.1"/>
    </source>
</evidence>
<protein>
    <recommendedName>
        <fullName evidence="5">DUF1269 domain-containing protein</fullName>
    </recommendedName>
</protein>
<gene>
    <name evidence="1" type="ORF">CXG46_10460</name>
    <name evidence="2" type="ORF">SAMN05192575_1121</name>
</gene>
<dbReference type="EMBL" id="PJBV01000015">
    <property type="protein sequence ID" value="PKH41480.1"/>
    <property type="molecule type" value="Genomic_DNA"/>
</dbReference>
<evidence type="ECO:0008006" key="5">
    <source>
        <dbReference type="Google" id="ProtNLM"/>
    </source>
</evidence>
<evidence type="ECO:0000313" key="3">
    <source>
        <dbReference type="Proteomes" id="UP000199113"/>
    </source>
</evidence>
<proteinExistence type="predicted"/>
<sequence length="146" mass="15649">MPEPLIDDHLGPIDYLAVEFPDGRVTVEGFEELLARVDAGDLLVLDLELVEREGTGWRKIAPASLVGATGIDVFEGADSSLLDQDDFELLGADVAAGSIMAVLVYEDLTLHRALRAWRAQGARLLAQGPLTVDDLDSVLGEPAPQD</sequence>
<dbReference type="RefSeq" id="WP_091201012.1">
    <property type="nucleotide sequence ID" value="NZ_FOKC01000012.1"/>
</dbReference>